<sequence length="75" mass="8801">MPLFCKQCNERRLPKSVKPENSTLWLCEKCKNFVDSNDFIVREATSEECNSSQEDYKKWVKSIPATDGTKDSFRY</sequence>
<evidence type="ECO:0000313" key="1">
    <source>
        <dbReference type="EMBL" id="AIE98454.1"/>
    </source>
</evidence>
<organism evidence="1">
    <name type="scientific">uncultured marine thaumarchaeote KM3_05_H05</name>
    <dbReference type="NCBI Taxonomy" id="1455972"/>
    <lineage>
        <taxon>Archaea</taxon>
        <taxon>Nitrososphaerota</taxon>
        <taxon>environmental samples</taxon>
    </lineage>
</organism>
<protein>
    <submittedName>
        <fullName evidence="1">Uncharacterized protein</fullName>
    </submittedName>
</protein>
<dbReference type="EMBL" id="KF900536">
    <property type="protein sequence ID" value="AIE98454.1"/>
    <property type="molecule type" value="Genomic_DNA"/>
</dbReference>
<dbReference type="AlphaFoldDB" id="A0A075G4W2"/>
<reference evidence="1" key="1">
    <citation type="journal article" date="2014" name="Genome Biol. Evol.">
        <title>Pangenome evidence for extensive interdomain horizontal transfer affecting lineage core and shell genes in uncultured planktonic thaumarchaeota and euryarchaeota.</title>
        <authorList>
            <person name="Deschamps P."/>
            <person name="Zivanovic Y."/>
            <person name="Moreira D."/>
            <person name="Rodriguez-Valera F."/>
            <person name="Lopez-Garcia P."/>
        </authorList>
    </citation>
    <scope>NUCLEOTIDE SEQUENCE</scope>
</reference>
<accession>A0A075G4W2</accession>
<name>A0A075G4W2_9ARCH</name>
<proteinExistence type="predicted"/>